<dbReference type="EMBL" id="JARKIB010000189">
    <property type="protein sequence ID" value="KAJ7726110.1"/>
    <property type="molecule type" value="Genomic_DNA"/>
</dbReference>
<feature type="disulfide bond" evidence="17">
    <location>
        <begin position="38"/>
        <end position="312"/>
    </location>
</feature>
<feature type="binding site" evidence="15">
    <location>
        <position position="217"/>
    </location>
    <ligand>
        <name>Ca(2+)</name>
        <dbReference type="ChEBI" id="CHEBI:29108"/>
        <label>2</label>
    </ligand>
</feature>
<dbReference type="PRINTS" id="PR00462">
    <property type="entry name" value="LIGNINASE"/>
</dbReference>
<evidence type="ECO:0000256" key="6">
    <source>
        <dbReference type="ARBA" id="ARBA00022723"/>
    </source>
</evidence>
<proteinExistence type="inferred from homology"/>
<dbReference type="PANTHER" id="PTHR31356:SF66">
    <property type="entry name" value="CATALASE-PEROXIDASE"/>
    <property type="match status" value="1"/>
</dbReference>
<accession>A0AAD7HQN1</accession>
<keyword evidence="3" id="KW-0964">Secreted</keyword>
<dbReference type="InterPro" id="IPR010255">
    <property type="entry name" value="Haem_peroxidase_sf"/>
</dbReference>
<evidence type="ECO:0000256" key="1">
    <source>
        <dbReference type="ARBA" id="ARBA00004613"/>
    </source>
</evidence>
<feature type="binding site" evidence="15">
    <location>
        <position position="92"/>
    </location>
    <ligand>
        <name>Ca(2+)</name>
        <dbReference type="ChEBI" id="CHEBI:29108"/>
        <label>1</label>
    </ligand>
</feature>
<name>A0AAD7HQN1_9AGAR</name>
<evidence type="ECO:0000313" key="20">
    <source>
        <dbReference type="EMBL" id="KAJ7726110.1"/>
    </source>
</evidence>
<dbReference type="GO" id="GO:0000302">
    <property type="term" value="P:response to reactive oxygen species"/>
    <property type="evidence" value="ECO:0007669"/>
    <property type="project" value="TreeGrafter"/>
</dbReference>
<feature type="binding site" evidence="15">
    <location>
        <position position="70"/>
    </location>
    <ligand>
        <name>Ca(2+)</name>
        <dbReference type="ChEBI" id="CHEBI:29108"/>
        <label>1</label>
    </ligand>
</feature>
<dbReference type="PROSITE" id="PS00435">
    <property type="entry name" value="PEROXIDASE_1"/>
    <property type="match status" value="1"/>
</dbReference>
<dbReference type="Gene3D" id="1.10.420.10">
    <property type="entry name" value="Peroxidase, domain 2"/>
    <property type="match status" value="1"/>
</dbReference>
<keyword evidence="11 17" id="KW-1015">Disulfide bond</keyword>
<evidence type="ECO:0000256" key="10">
    <source>
        <dbReference type="ARBA" id="ARBA00023004"/>
    </source>
</evidence>
<keyword evidence="6 15" id="KW-0479">Metal-binding</keyword>
<feature type="binding site" evidence="15">
    <location>
        <position position="90"/>
    </location>
    <ligand>
        <name>Ca(2+)</name>
        <dbReference type="ChEBI" id="CHEBI:29108"/>
        <label>1</label>
    </ligand>
</feature>
<dbReference type="Pfam" id="PF00141">
    <property type="entry name" value="peroxidase"/>
    <property type="match status" value="1"/>
</dbReference>
<comment type="similarity">
    <text evidence="2 18">Belongs to the peroxidase family. Ligninase subfamily.</text>
</comment>
<keyword evidence="5 15" id="KW-0349">Heme</keyword>
<feature type="binding site" evidence="15">
    <location>
        <position position="88"/>
    </location>
    <ligand>
        <name>Ca(2+)</name>
        <dbReference type="ChEBI" id="CHEBI:29108"/>
        <label>1</label>
    </ligand>
</feature>
<dbReference type="InterPro" id="IPR001621">
    <property type="entry name" value="Ligninase"/>
</dbReference>
<evidence type="ECO:0000256" key="12">
    <source>
        <dbReference type="ARBA" id="ARBA00023180"/>
    </source>
</evidence>
<dbReference type="PRINTS" id="PR00458">
    <property type="entry name" value="PEROXIDASE"/>
</dbReference>
<dbReference type="PROSITE" id="PS50873">
    <property type="entry name" value="PEROXIDASE_4"/>
    <property type="match status" value="1"/>
</dbReference>
<keyword evidence="10 15" id="KW-0408">Iron</keyword>
<dbReference type="InterPro" id="IPR019793">
    <property type="entry name" value="Peroxidases_heam-ligand_BS"/>
</dbReference>
<evidence type="ECO:0000256" key="8">
    <source>
        <dbReference type="ARBA" id="ARBA00022837"/>
    </source>
</evidence>
<keyword evidence="7 18" id="KW-0732">Signal</keyword>
<dbReference type="GO" id="GO:0034599">
    <property type="term" value="P:cellular response to oxidative stress"/>
    <property type="evidence" value="ECO:0007669"/>
    <property type="project" value="InterPro"/>
</dbReference>
<dbReference type="InterPro" id="IPR002016">
    <property type="entry name" value="Haem_peroxidase"/>
</dbReference>
<evidence type="ECO:0000256" key="5">
    <source>
        <dbReference type="ARBA" id="ARBA00022617"/>
    </source>
</evidence>
<evidence type="ECO:0000256" key="13">
    <source>
        <dbReference type="ARBA" id="ARBA00023324"/>
    </source>
</evidence>
<evidence type="ECO:0000256" key="4">
    <source>
        <dbReference type="ARBA" id="ARBA00022559"/>
    </source>
</evidence>
<evidence type="ECO:0000256" key="16">
    <source>
        <dbReference type="PIRSR" id="PIRSR601621-3"/>
    </source>
</evidence>
<evidence type="ECO:0000256" key="18">
    <source>
        <dbReference type="RuleBase" id="RU363051"/>
    </source>
</evidence>
<dbReference type="EC" id="1.11.1.-" evidence="18"/>
<gene>
    <name evidence="20" type="ORF">B0H16DRAFT_1780736</name>
</gene>
<keyword evidence="21" id="KW-1185">Reference proteome</keyword>
<feature type="binding site" evidence="15">
    <location>
        <position position="198"/>
    </location>
    <ligand>
        <name>Ca(2+)</name>
        <dbReference type="ChEBI" id="CHEBI:29108"/>
        <label>2</label>
    </ligand>
</feature>
<evidence type="ECO:0000256" key="14">
    <source>
        <dbReference type="PIRSR" id="PIRSR601621-1"/>
    </source>
</evidence>
<keyword evidence="12" id="KW-0325">Glycoprotein</keyword>
<comment type="subcellular location">
    <subcellularLocation>
        <location evidence="1">Secreted</location>
    </subcellularLocation>
</comment>
<feature type="signal peptide" evidence="18">
    <location>
        <begin position="1"/>
        <end position="20"/>
    </location>
</feature>
<evidence type="ECO:0000256" key="7">
    <source>
        <dbReference type="ARBA" id="ARBA00022729"/>
    </source>
</evidence>
<dbReference type="Pfam" id="PF11895">
    <property type="entry name" value="Peroxidase_ext"/>
    <property type="match status" value="1"/>
</dbReference>
<evidence type="ECO:0000256" key="9">
    <source>
        <dbReference type="ARBA" id="ARBA00023002"/>
    </source>
</evidence>
<dbReference type="SUPFAM" id="SSF48113">
    <property type="entry name" value="Heme-dependent peroxidases"/>
    <property type="match status" value="1"/>
</dbReference>
<feature type="active site" description="Proton acceptor" evidence="14">
    <location>
        <position position="69"/>
    </location>
</feature>
<evidence type="ECO:0000259" key="19">
    <source>
        <dbReference type="PROSITE" id="PS50873"/>
    </source>
</evidence>
<evidence type="ECO:0000256" key="11">
    <source>
        <dbReference type="ARBA" id="ARBA00023157"/>
    </source>
</evidence>
<evidence type="ECO:0000256" key="15">
    <source>
        <dbReference type="PIRSR" id="PIRSR601621-2"/>
    </source>
</evidence>
<dbReference type="Gene3D" id="1.10.520.10">
    <property type="match status" value="1"/>
</dbReference>
<dbReference type="InterPro" id="IPR019794">
    <property type="entry name" value="Peroxidases_AS"/>
</dbReference>
<feature type="chain" id="PRO_5041777852" description="Peroxidase" evidence="18">
    <location>
        <begin position="21"/>
        <end position="317"/>
    </location>
</feature>
<dbReference type="GO" id="GO:0042744">
    <property type="term" value="P:hydrogen peroxide catabolic process"/>
    <property type="evidence" value="ECO:0007669"/>
    <property type="project" value="UniProtKB-KW"/>
</dbReference>
<protein>
    <recommendedName>
        <fullName evidence="18">Peroxidase</fullName>
        <ecNumber evidence="18">1.11.1.-</ecNumber>
    </recommendedName>
</protein>
<dbReference type="InterPro" id="IPR024589">
    <property type="entry name" value="Ligninase_C"/>
</dbReference>
<dbReference type="PANTHER" id="PTHR31356">
    <property type="entry name" value="THYLAKOID LUMENAL 29 KDA PROTEIN, CHLOROPLASTIC-RELATED"/>
    <property type="match status" value="1"/>
</dbReference>
<keyword evidence="8 15" id="KW-0106">Calcium</keyword>
<dbReference type="Proteomes" id="UP001215598">
    <property type="component" value="Unassembled WGS sequence"/>
</dbReference>
<comment type="caution">
    <text evidence="20">The sequence shown here is derived from an EMBL/GenBank/DDBJ whole genome shotgun (WGS) entry which is preliminary data.</text>
</comment>
<evidence type="ECO:0000256" key="3">
    <source>
        <dbReference type="ARBA" id="ARBA00022525"/>
    </source>
</evidence>
<comment type="cofactor">
    <cofactor evidence="15">
        <name>heme b</name>
        <dbReference type="ChEBI" id="CHEBI:60344"/>
    </cofactor>
    <text evidence="15">Binds 1 heme b (iron(II)-protoporphyrin IX) group per subunit.</text>
</comment>
<evidence type="ECO:0000313" key="21">
    <source>
        <dbReference type="Proteomes" id="UP001215598"/>
    </source>
</evidence>
<feature type="site" description="Transition state stabilizer" evidence="16">
    <location>
        <position position="65"/>
    </location>
</feature>
<dbReference type="GO" id="GO:0005576">
    <property type="term" value="C:extracellular region"/>
    <property type="evidence" value="ECO:0007669"/>
    <property type="project" value="UniProtKB-SubCell"/>
</dbReference>
<feature type="domain" description="Plant heme peroxidase family profile" evidence="19">
    <location>
        <begin position="64"/>
        <end position="316"/>
    </location>
</feature>
<comment type="cofactor">
    <cofactor evidence="15 18">
        <name>Ca(2+)</name>
        <dbReference type="ChEBI" id="CHEBI:29108"/>
    </cofactor>
    <text evidence="15 18">Binds 2 calcium ions per subunit.</text>
</comment>
<dbReference type="AlphaFoldDB" id="A0AAD7HQN1"/>
<reference evidence="20" key="1">
    <citation type="submission" date="2023-03" db="EMBL/GenBank/DDBJ databases">
        <title>Massive genome expansion in bonnet fungi (Mycena s.s.) driven by repeated elements and novel gene families across ecological guilds.</title>
        <authorList>
            <consortium name="Lawrence Berkeley National Laboratory"/>
            <person name="Harder C.B."/>
            <person name="Miyauchi S."/>
            <person name="Viragh M."/>
            <person name="Kuo A."/>
            <person name="Thoen E."/>
            <person name="Andreopoulos B."/>
            <person name="Lu D."/>
            <person name="Skrede I."/>
            <person name="Drula E."/>
            <person name="Henrissat B."/>
            <person name="Morin E."/>
            <person name="Kohler A."/>
            <person name="Barry K."/>
            <person name="LaButti K."/>
            <person name="Morin E."/>
            <person name="Salamov A."/>
            <person name="Lipzen A."/>
            <person name="Mereny Z."/>
            <person name="Hegedus B."/>
            <person name="Baldrian P."/>
            <person name="Stursova M."/>
            <person name="Weitz H."/>
            <person name="Taylor A."/>
            <person name="Grigoriev I.V."/>
            <person name="Nagy L.G."/>
            <person name="Martin F."/>
            <person name="Kauserud H."/>
        </authorList>
    </citation>
    <scope>NUCLEOTIDE SEQUENCE</scope>
    <source>
        <strain evidence="20">CBHHK182m</strain>
    </source>
</reference>
<evidence type="ECO:0000256" key="17">
    <source>
        <dbReference type="PIRSR" id="PIRSR601621-4"/>
    </source>
</evidence>
<sequence>MKLSLFSTLSLVSIAARAGASSSPTSCGNGRTASIATCCIWYNVLDDIQDLFERQCGDDAHDALRLSFHDAIGFSPKLNSQQKFGGGGADGSLIKFAATELADPSNEGLESIVFAEKDIADKYGVSYGDIIQFAAAVSVRNCPGGPRISFLAGRPDAIQAAPAGLVPNPFDSVDTILARVQDAGLTSDELVSLLASHSVGVQEHIDESIPGTPFDLTPGVFDTNFYRDVLLPGFIIPGPVLGFGFTLHKGEVQAPFIGEFRLQSDFALARDPRTASRWKSLGSSQSLMQSTFATAMAKMALLGQNAGTLYDCSSVIS</sequence>
<keyword evidence="13" id="KW-0376">Hydrogen peroxide</keyword>
<feature type="binding site" evidence="15">
    <location>
        <position position="215"/>
    </location>
    <ligand>
        <name>Ca(2+)</name>
        <dbReference type="ChEBI" id="CHEBI:29108"/>
        <label>2</label>
    </ligand>
</feature>
<dbReference type="GO" id="GO:0046872">
    <property type="term" value="F:metal ion binding"/>
    <property type="evidence" value="ECO:0007669"/>
    <property type="project" value="UniProtKB-UniRule"/>
</dbReference>
<feature type="binding site" description="axial binding residue" evidence="15">
    <location>
        <position position="197"/>
    </location>
    <ligand>
        <name>heme b</name>
        <dbReference type="ChEBI" id="CHEBI:60344"/>
    </ligand>
    <ligandPart>
        <name>Fe</name>
        <dbReference type="ChEBI" id="CHEBI:18248"/>
    </ligandPart>
</feature>
<feature type="disulfide bond" evidence="17">
    <location>
        <begin position="27"/>
        <end position="39"/>
    </location>
</feature>
<feature type="disulfide bond" evidence="17">
    <location>
        <begin position="56"/>
        <end position="142"/>
    </location>
</feature>
<organism evidence="20 21">
    <name type="scientific">Mycena metata</name>
    <dbReference type="NCBI Taxonomy" id="1033252"/>
    <lineage>
        <taxon>Eukaryota</taxon>
        <taxon>Fungi</taxon>
        <taxon>Dikarya</taxon>
        <taxon>Basidiomycota</taxon>
        <taxon>Agaricomycotina</taxon>
        <taxon>Agaricomycetes</taxon>
        <taxon>Agaricomycetidae</taxon>
        <taxon>Agaricales</taxon>
        <taxon>Marasmiineae</taxon>
        <taxon>Mycenaceae</taxon>
        <taxon>Mycena</taxon>
    </lineage>
</organism>
<feature type="binding site" evidence="15">
    <location>
        <position position="222"/>
    </location>
    <ligand>
        <name>Ca(2+)</name>
        <dbReference type="ChEBI" id="CHEBI:29108"/>
        <label>2</label>
    </ligand>
</feature>
<evidence type="ECO:0000256" key="2">
    <source>
        <dbReference type="ARBA" id="ARBA00006089"/>
    </source>
</evidence>
<dbReference type="GO" id="GO:0020037">
    <property type="term" value="F:heme binding"/>
    <property type="evidence" value="ECO:0007669"/>
    <property type="project" value="UniProtKB-UniRule"/>
</dbReference>
<dbReference type="GO" id="GO:0004601">
    <property type="term" value="F:peroxidase activity"/>
    <property type="evidence" value="ECO:0007669"/>
    <property type="project" value="UniProtKB-KW"/>
</dbReference>
<keyword evidence="9 18" id="KW-0560">Oxidoreductase</keyword>
<dbReference type="InterPro" id="IPR044831">
    <property type="entry name" value="Ccp1-like"/>
</dbReference>
<keyword evidence="4 18" id="KW-0575">Peroxidase</keyword>
<dbReference type="PROSITE" id="PS00436">
    <property type="entry name" value="PEROXIDASE_2"/>
    <property type="match status" value="1"/>
</dbReference>